<keyword evidence="6 8" id="KW-0408">Iron</keyword>
<keyword evidence="5 8" id="KW-0067">ATP-binding</keyword>
<protein>
    <recommendedName>
        <fullName evidence="8">Cytosolic Fe-S cluster assembly factor NUBP1 homolog</fullName>
    </recommendedName>
</protein>
<feature type="binding site" evidence="8">
    <location>
        <position position="35"/>
    </location>
    <ligand>
        <name>[4Fe-4S] cluster</name>
        <dbReference type="ChEBI" id="CHEBI:49883"/>
        <label>1</label>
    </ligand>
</feature>
<dbReference type="GO" id="GO:0051539">
    <property type="term" value="F:4 iron, 4 sulfur cluster binding"/>
    <property type="evidence" value="ECO:0007669"/>
    <property type="project" value="UniProtKB-UniRule"/>
</dbReference>
<evidence type="ECO:0000313" key="10">
    <source>
        <dbReference type="Proteomes" id="UP000664859"/>
    </source>
</evidence>
<keyword evidence="2 8" id="KW-0963">Cytoplasm</keyword>
<dbReference type="CDD" id="cd02037">
    <property type="entry name" value="Mrp_NBP35"/>
    <property type="match status" value="1"/>
</dbReference>
<feature type="binding site" evidence="8">
    <location>
        <begin position="66"/>
        <end position="73"/>
    </location>
    <ligand>
        <name>ATP</name>
        <dbReference type="ChEBI" id="CHEBI:30616"/>
    </ligand>
</feature>
<dbReference type="Proteomes" id="UP000664859">
    <property type="component" value="Unassembled WGS sequence"/>
</dbReference>
<dbReference type="GO" id="GO:0005524">
    <property type="term" value="F:ATP binding"/>
    <property type="evidence" value="ECO:0007669"/>
    <property type="project" value="UniProtKB-KW"/>
</dbReference>
<evidence type="ECO:0000256" key="3">
    <source>
        <dbReference type="ARBA" id="ARBA00022723"/>
    </source>
</evidence>
<gene>
    <name evidence="9" type="ORF">JKP88DRAFT_197537</name>
</gene>
<dbReference type="PANTHER" id="PTHR23264">
    <property type="entry name" value="NUCLEOTIDE-BINDING PROTEIN NBP35 YEAST -RELATED"/>
    <property type="match status" value="1"/>
</dbReference>
<comment type="similarity">
    <text evidence="8">Belongs to the Mrp/NBP35 ATP-binding proteins family. NUBP1/NBP35 subfamily.</text>
</comment>
<evidence type="ECO:0000256" key="1">
    <source>
        <dbReference type="ARBA" id="ARBA00022485"/>
    </source>
</evidence>
<keyword evidence="1 8" id="KW-0004">4Fe-4S</keyword>
<dbReference type="SUPFAM" id="SSF52540">
    <property type="entry name" value="P-loop containing nucleoside triphosphate hydrolases"/>
    <property type="match status" value="1"/>
</dbReference>
<sequence>MSAVPANANAGCVGPQSDAAGKASACAGCPNQAACASGAAKQTDPSVAQVAARLADVKHTVLVLSGKGGVGKSTMACQLAFALASQGHQVGLLDVDICGPSVPRMLGLTGQEVHQSAAGWSPVYVEDNLGVMSIGFMLPGSDDAVIWRGPRKNGLIKQFLTDVDWGTLDYLVIDTPPGTSDEHISTIQYLKGCNVDGAVIVSTNQEVSLADVRKEINFCKKTSIKVLGVVGNMAALKFPVSQLAFRNAEGGDCTAEAMAALSAHAPHLLSMSVAADVFVAAEGGGAAGMAAKTGVPYLGPVPLDPNLLRACEEGRSFLEAYPMSAAAKPFAAIVDGVLKATGSAPGSWATK</sequence>
<dbReference type="InterPro" id="IPR000808">
    <property type="entry name" value="Mrp-like_CS"/>
</dbReference>
<comment type="function">
    <text evidence="8">Component of the cytosolic iron-sulfur (Fe/S) protein assembly (CIA) machinery. Required for maturation of extramitochondrial Fe-S proteins. The NUBP1-NUBP2 heterotetramer forms a Fe-S scaffold complex, mediating the de novo assembly of an Fe-S cluster and its transfer to target apoproteins.</text>
</comment>
<dbReference type="AlphaFoldDB" id="A0A835ZEQ2"/>
<name>A0A835ZEQ2_9STRA</name>
<proteinExistence type="inferred from homology"/>
<dbReference type="InterPro" id="IPR027417">
    <property type="entry name" value="P-loop_NTPase"/>
</dbReference>
<comment type="subcellular location">
    <subcellularLocation>
        <location evidence="8">Cytoplasm</location>
    </subcellularLocation>
</comment>
<evidence type="ECO:0000313" key="9">
    <source>
        <dbReference type="EMBL" id="KAG5189034.1"/>
    </source>
</evidence>
<dbReference type="Gene3D" id="3.40.50.300">
    <property type="entry name" value="P-loop containing nucleotide triphosphate hydrolases"/>
    <property type="match status" value="1"/>
</dbReference>
<feature type="binding site" evidence="8">
    <location>
        <position position="12"/>
    </location>
    <ligand>
        <name>[4Fe-4S] cluster</name>
        <dbReference type="ChEBI" id="CHEBI:49883"/>
        <label>1</label>
    </ligand>
</feature>
<dbReference type="InterPro" id="IPR028601">
    <property type="entry name" value="NUBP1/Nbp35"/>
</dbReference>
<comment type="caution">
    <text evidence="8">Lacks conserved residue(s) required for the propagation of feature annotation.</text>
</comment>
<keyword evidence="4 8" id="KW-0547">Nucleotide-binding</keyword>
<feature type="binding site" evidence="8">
    <location>
        <position position="29"/>
    </location>
    <ligand>
        <name>[4Fe-4S] cluster</name>
        <dbReference type="ChEBI" id="CHEBI:49883"/>
        <label>1</label>
    </ligand>
</feature>
<evidence type="ECO:0000256" key="6">
    <source>
        <dbReference type="ARBA" id="ARBA00023004"/>
    </source>
</evidence>
<comment type="cofactor">
    <cofactor evidence="8">
        <name>[4Fe-4S] cluster</name>
        <dbReference type="ChEBI" id="CHEBI:49883"/>
    </cofactor>
    <text evidence="8">Binds 4 [4Fe-4S] clusters per heterotetramer. Contains two stable clusters in the N-termini of NUBP1 and two labile, bridging clusters between subunits of the NUBP1-NUBP2 heterotetramer.</text>
</comment>
<dbReference type="HAMAP" id="MF_03038">
    <property type="entry name" value="NUBP1"/>
    <property type="match status" value="1"/>
</dbReference>
<keyword evidence="10" id="KW-1185">Reference proteome</keyword>
<evidence type="ECO:0000256" key="8">
    <source>
        <dbReference type="HAMAP-Rule" id="MF_03038"/>
    </source>
</evidence>
<keyword evidence="7 8" id="KW-0411">Iron-sulfur</keyword>
<evidence type="ECO:0000256" key="7">
    <source>
        <dbReference type="ARBA" id="ARBA00023014"/>
    </source>
</evidence>
<dbReference type="GO" id="GO:0005829">
    <property type="term" value="C:cytosol"/>
    <property type="evidence" value="ECO:0007669"/>
    <property type="project" value="TreeGrafter"/>
</dbReference>
<comment type="caution">
    <text evidence="9">The sequence shown here is derived from an EMBL/GenBank/DDBJ whole genome shotgun (WGS) entry which is preliminary data.</text>
</comment>
<organism evidence="9 10">
    <name type="scientific">Tribonema minus</name>
    <dbReference type="NCBI Taxonomy" id="303371"/>
    <lineage>
        <taxon>Eukaryota</taxon>
        <taxon>Sar</taxon>
        <taxon>Stramenopiles</taxon>
        <taxon>Ochrophyta</taxon>
        <taxon>PX clade</taxon>
        <taxon>Xanthophyceae</taxon>
        <taxon>Tribonematales</taxon>
        <taxon>Tribonemataceae</taxon>
        <taxon>Tribonema</taxon>
    </lineage>
</organism>
<keyword evidence="3 8" id="KW-0479">Metal-binding</keyword>
<comment type="subunit">
    <text evidence="8">Heterotetramer of 2 NUBP1 and 2 NUBP2 chains.</text>
</comment>
<dbReference type="InterPro" id="IPR033756">
    <property type="entry name" value="YlxH/NBP35"/>
</dbReference>
<evidence type="ECO:0000256" key="2">
    <source>
        <dbReference type="ARBA" id="ARBA00022490"/>
    </source>
</evidence>
<dbReference type="PANTHER" id="PTHR23264:SF19">
    <property type="entry name" value="CYTOSOLIC FE-S CLUSTER ASSEMBLY FACTOR NUBP2"/>
    <property type="match status" value="1"/>
</dbReference>
<dbReference type="GO" id="GO:0046872">
    <property type="term" value="F:metal ion binding"/>
    <property type="evidence" value="ECO:0007669"/>
    <property type="project" value="UniProtKB-KW"/>
</dbReference>
<dbReference type="EMBL" id="JAFCMP010000057">
    <property type="protein sequence ID" value="KAG5189034.1"/>
    <property type="molecule type" value="Genomic_DNA"/>
</dbReference>
<dbReference type="HAMAP" id="MF_02040">
    <property type="entry name" value="Mrp_NBP35"/>
    <property type="match status" value="1"/>
</dbReference>
<dbReference type="PROSITE" id="PS01215">
    <property type="entry name" value="MRP"/>
    <property type="match status" value="1"/>
</dbReference>
<feature type="binding site" evidence="8">
    <location>
        <position position="26"/>
    </location>
    <ligand>
        <name>[4Fe-4S] cluster</name>
        <dbReference type="ChEBI" id="CHEBI:49883"/>
        <label>1</label>
    </ligand>
</feature>
<dbReference type="GO" id="GO:0016226">
    <property type="term" value="P:iron-sulfur cluster assembly"/>
    <property type="evidence" value="ECO:0007669"/>
    <property type="project" value="UniProtKB-UniRule"/>
</dbReference>
<evidence type="ECO:0000256" key="5">
    <source>
        <dbReference type="ARBA" id="ARBA00022840"/>
    </source>
</evidence>
<dbReference type="Pfam" id="PF10609">
    <property type="entry name" value="ParA"/>
    <property type="match status" value="1"/>
</dbReference>
<accession>A0A835ZEQ2</accession>
<reference evidence="9" key="1">
    <citation type="submission" date="2021-02" db="EMBL/GenBank/DDBJ databases">
        <title>First Annotated Genome of the Yellow-green Alga Tribonema minus.</title>
        <authorList>
            <person name="Mahan K.M."/>
        </authorList>
    </citation>
    <scope>NUCLEOTIDE SEQUENCE</scope>
    <source>
        <strain evidence="9">UTEX B ZZ1240</strain>
    </source>
</reference>
<evidence type="ECO:0000256" key="4">
    <source>
        <dbReference type="ARBA" id="ARBA00022741"/>
    </source>
</evidence>
<dbReference type="InterPro" id="IPR019591">
    <property type="entry name" value="Mrp/NBP35_ATP-bd"/>
</dbReference>
<dbReference type="OrthoDB" id="1741334at2759"/>
<dbReference type="GO" id="GO:0140663">
    <property type="term" value="F:ATP-dependent FeS chaperone activity"/>
    <property type="evidence" value="ECO:0007669"/>
    <property type="project" value="InterPro"/>
</dbReference>